<feature type="transmembrane region" description="Helical" evidence="9">
    <location>
        <begin position="448"/>
        <end position="470"/>
    </location>
</feature>
<evidence type="ECO:0000256" key="5">
    <source>
        <dbReference type="ARBA" id="ARBA00022692"/>
    </source>
</evidence>
<dbReference type="Pfam" id="PF13520">
    <property type="entry name" value="AA_permease_2"/>
    <property type="match status" value="1"/>
</dbReference>
<comment type="similarity">
    <text evidence="2">Belongs to the amino acid-polyamine-organocation (APC) superfamily. Basic amino acid/polyamine antiporter (APA) (TC 2.A.3.2) family.</text>
</comment>
<dbReference type="GO" id="GO:0022857">
    <property type="term" value="F:transmembrane transporter activity"/>
    <property type="evidence" value="ECO:0007669"/>
    <property type="project" value="InterPro"/>
</dbReference>
<evidence type="ECO:0000313" key="11">
    <source>
        <dbReference type="Proteomes" id="UP000000322"/>
    </source>
</evidence>
<dbReference type="OrthoDB" id="3185104at2"/>
<feature type="transmembrane region" description="Helical" evidence="9">
    <location>
        <begin position="418"/>
        <end position="436"/>
    </location>
</feature>
<sequence>MTGQTTERPAATTPVAVGRWTLVALVVGSMVGAGVFSLPGEFSRSTGVAGSGIAWVIAGAGTATLALTFLRLANRRPDLDAGVYSYAREGFGRYAEFLSAFGYYLTAVVGNVAYWVLIMSTVGEWLPVFDGGSTPAAVAVASVGVWVYQLLLSRGIHSANALNRVVTVAKLVPLGVFVVVALVAFDPAVFVANMSVSGVPLPSQVRSTMLLTVFVFIGMECASAYSRYARRRADVGWATMTGFGGVFVLFVLVTMVSFGVMPREEIAALDQPSIGGVLEHVLGPWGGALVGVGLLISVLGAYLAWTLVSCEVVVQAAEQGDMPRWLARENRHHAPVAAITMTSVLVQLFLLTVLGTTDAFTVAISLCSSLVLVPYLLSAGLSLRLAWPDRRTAARWVVLAVLAIGYALFLVWAGGLKYLLLTCVVYAPGTVVHAYARRAAGGLSRRELCAAAVVAALGVVAVVGLALGRITL</sequence>
<dbReference type="EMBL" id="CP001819">
    <property type="protein sequence ID" value="ACZ21122.1"/>
    <property type="molecule type" value="Genomic_DNA"/>
</dbReference>
<dbReference type="RefSeq" id="WP_012866191.1">
    <property type="nucleotide sequence ID" value="NC_013521.1"/>
</dbReference>
<evidence type="ECO:0000256" key="2">
    <source>
        <dbReference type="ARBA" id="ARBA00008220"/>
    </source>
</evidence>
<keyword evidence="11" id="KW-1185">Reference proteome</keyword>
<feature type="transmembrane region" description="Helical" evidence="9">
    <location>
        <begin position="237"/>
        <end position="260"/>
    </location>
</feature>
<feature type="transmembrane region" description="Helical" evidence="9">
    <location>
        <begin position="165"/>
        <end position="185"/>
    </location>
</feature>
<evidence type="ECO:0000256" key="6">
    <source>
        <dbReference type="ARBA" id="ARBA00022970"/>
    </source>
</evidence>
<dbReference type="eggNOG" id="COG0531">
    <property type="taxonomic scope" value="Bacteria"/>
</dbReference>
<evidence type="ECO:0000256" key="8">
    <source>
        <dbReference type="ARBA" id="ARBA00023136"/>
    </source>
</evidence>
<dbReference type="InterPro" id="IPR050367">
    <property type="entry name" value="APC_superfamily"/>
</dbReference>
<dbReference type="NCBIfam" id="TIGR00905">
    <property type="entry name" value="2A0302"/>
    <property type="match status" value="1"/>
</dbReference>
<dbReference type="KEGG" id="ske:Sked_11790"/>
<feature type="transmembrane region" description="Helical" evidence="9">
    <location>
        <begin position="205"/>
        <end position="225"/>
    </location>
</feature>
<feature type="transmembrane region" description="Helical" evidence="9">
    <location>
        <begin position="393"/>
        <end position="412"/>
    </location>
</feature>
<feature type="transmembrane region" description="Helical" evidence="9">
    <location>
        <begin position="334"/>
        <end position="354"/>
    </location>
</feature>
<evidence type="ECO:0000256" key="3">
    <source>
        <dbReference type="ARBA" id="ARBA00022448"/>
    </source>
</evidence>
<feature type="transmembrane region" description="Helical" evidence="9">
    <location>
        <begin position="20"/>
        <end position="40"/>
    </location>
</feature>
<reference evidence="10 11" key="1">
    <citation type="journal article" date="2009" name="Stand. Genomic Sci.">
        <title>Complete genome sequence of Sanguibacter keddieii type strain (ST-74).</title>
        <authorList>
            <person name="Ivanova N."/>
            <person name="Sikorski J."/>
            <person name="Sims D."/>
            <person name="Brettin T."/>
            <person name="Detter J.C."/>
            <person name="Han C."/>
            <person name="Lapidus A."/>
            <person name="Copeland A."/>
            <person name="Glavina Del Rio T."/>
            <person name="Nolan M."/>
            <person name="Chen F."/>
            <person name="Lucas S."/>
            <person name="Tice H."/>
            <person name="Cheng J.F."/>
            <person name="Bruce D."/>
            <person name="Goodwin L."/>
            <person name="Pitluck S."/>
            <person name="Pati A."/>
            <person name="Mavromatis K."/>
            <person name="Chen A."/>
            <person name="Palaniappan K."/>
            <person name="D'haeseleer P."/>
            <person name="Chain P."/>
            <person name="Bristow J."/>
            <person name="Eisen J.A."/>
            <person name="Markowitz V."/>
            <person name="Hugenholtz P."/>
            <person name="Goker M."/>
            <person name="Pukall R."/>
            <person name="Klenk H.P."/>
            <person name="Kyrpides N.C."/>
        </authorList>
    </citation>
    <scope>NUCLEOTIDE SEQUENCE [LARGE SCALE GENOMIC DNA]</scope>
    <source>
        <strain evidence="11">ATCC 51767 / DSM 10542 / NCFB 3025 / ST-74</strain>
    </source>
</reference>
<feature type="transmembrane region" description="Helical" evidence="9">
    <location>
        <begin position="52"/>
        <end position="73"/>
    </location>
</feature>
<dbReference type="AlphaFoldDB" id="D1BDR0"/>
<feature type="transmembrane region" description="Helical" evidence="9">
    <location>
        <begin position="288"/>
        <end position="314"/>
    </location>
</feature>
<comment type="subcellular location">
    <subcellularLocation>
        <location evidence="1">Cell membrane</location>
        <topology evidence="1">Multi-pass membrane protein</topology>
    </subcellularLocation>
</comment>
<dbReference type="GO" id="GO:0005886">
    <property type="term" value="C:plasma membrane"/>
    <property type="evidence" value="ECO:0007669"/>
    <property type="project" value="UniProtKB-SubCell"/>
</dbReference>
<dbReference type="GO" id="GO:0006865">
    <property type="term" value="P:amino acid transport"/>
    <property type="evidence" value="ECO:0007669"/>
    <property type="project" value="UniProtKB-KW"/>
</dbReference>
<dbReference type="Gene3D" id="1.20.1740.10">
    <property type="entry name" value="Amino acid/polyamine transporter I"/>
    <property type="match status" value="1"/>
</dbReference>
<keyword evidence="6" id="KW-0029">Amino-acid transport</keyword>
<feature type="transmembrane region" description="Helical" evidence="9">
    <location>
        <begin position="360"/>
        <end position="381"/>
    </location>
</feature>
<keyword evidence="7 9" id="KW-1133">Transmembrane helix</keyword>
<feature type="transmembrane region" description="Helical" evidence="9">
    <location>
        <begin position="94"/>
        <end position="116"/>
    </location>
</feature>
<protein>
    <submittedName>
        <fullName evidence="10">Amino acid transporter</fullName>
    </submittedName>
</protein>
<dbReference type="PANTHER" id="PTHR42770">
    <property type="entry name" value="AMINO ACID TRANSPORTER-RELATED"/>
    <property type="match status" value="1"/>
</dbReference>
<organism evidence="10 11">
    <name type="scientific">Sanguibacter keddieii (strain ATCC 51767 / DSM 10542 / NCFB 3025 / ST-74)</name>
    <dbReference type="NCBI Taxonomy" id="446469"/>
    <lineage>
        <taxon>Bacteria</taxon>
        <taxon>Bacillati</taxon>
        <taxon>Actinomycetota</taxon>
        <taxon>Actinomycetes</taxon>
        <taxon>Micrococcales</taxon>
        <taxon>Sanguibacteraceae</taxon>
        <taxon>Sanguibacter</taxon>
    </lineage>
</organism>
<feature type="transmembrane region" description="Helical" evidence="9">
    <location>
        <begin position="136"/>
        <end position="153"/>
    </location>
</feature>
<dbReference type="PIRSF" id="PIRSF006060">
    <property type="entry name" value="AA_transporter"/>
    <property type="match status" value="1"/>
</dbReference>
<dbReference type="HOGENOM" id="CLU_007946_1_2_11"/>
<keyword evidence="5 9" id="KW-0812">Transmembrane</keyword>
<evidence type="ECO:0000256" key="9">
    <source>
        <dbReference type="SAM" id="Phobius"/>
    </source>
</evidence>
<dbReference type="Proteomes" id="UP000000322">
    <property type="component" value="Chromosome"/>
</dbReference>
<keyword evidence="8 9" id="KW-0472">Membrane</keyword>
<evidence type="ECO:0000313" key="10">
    <source>
        <dbReference type="EMBL" id="ACZ21122.1"/>
    </source>
</evidence>
<evidence type="ECO:0000256" key="4">
    <source>
        <dbReference type="ARBA" id="ARBA00022475"/>
    </source>
</evidence>
<keyword evidence="4" id="KW-1003">Cell membrane</keyword>
<evidence type="ECO:0000256" key="7">
    <source>
        <dbReference type="ARBA" id="ARBA00022989"/>
    </source>
</evidence>
<accession>D1BDR0</accession>
<dbReference type="PANTHER" id="PTHR42770:SF4">
    <property type="entry name" value="ARGININE_ORNITHINE ANTIPORTER-RELATED"/>
    <property type="match status" value="1"/>
</dbReference>
<evidence type="ECO:0000256" key="1">
    <source>
        <dbReference type="ARBA" id="ARBA00004651"/>
    </source>
</evidence>
<gene>
    <name evidence="10" type="ordered locus">Sked_11790</name>
</gene>
<dbReference type="InterPro" id="IPR002293">
    <property type="entry name" value="AA/rel_permease1"/>
</dbReference>
<dbReference type="InterPro" id="IPR004754">
    <property type="entry name" value="Amino_acid_antiprt"/>
</dbReference>
<proteinExistence type="inferred from homology"/>
<dbReference type="STRING" id="446469.Sked_11790"/>
<keyword evidence="3" id="KW-0813">Transport</keyword>
<name>D1BDR0_SANKS</name>